<proteinExistence type="predicted"/>
<accession>A0A1E5FMY7</accession>
<organism evidence="1 2">
    <name type="scientific">Vibrio splendidus 12E03</name>
    <dbReference type="NCBI Taxonomy" id="1191305"/>
    <lineage>
        <taxon>Bacteria</taxon>
        <taxon>Pseudomonadati</taxon>
        <taxon>Pseudomonadota</taxon>
        <taxon>Gammaproteobacteria</taxon>
        <taxon>Vibrionales</taxon>
        <taxon>Vibrionaceae</taxon>
        <taxon>Vibrio</taxon>
    </lineage>
</organism>
<dbReference type="AlphaFoldDB" id="A0A1E5FMY7"/>
<sequence length="99" mass="10932">MIKVEYEYQNQAGTLSLQKVSDYEGKQELIDSLNTSNIEYAIIEEVLSVIALDVDPTPKMYACERGGERNVGSPSSEAVRLGFTKLEATIYGNEIIILG</sequence>
<protein>
    <submittedName>
        <fullName evidence="1">Uncharacterized protein</fullName>
    </submittedName>
</protein>
<comment type="caution">
    <text evidence="1">The sequence shown here is derived from an EMBL/GenBank/DDBJ whole genome shotgun (WGS) entry which is preliminary data.</text>
</comment>
<dbReference type="OrthoDB" id="9969522at2"/>
<name>A0A1E5FMY7_VIBSP</name>
<evidence type="ECO:0000313" key="2">
    <source>
        <dbReference type="Proteomes" id="UP000094802"/>
    </source>
</evidence>
<dbReference type="EMBL" id="AJZD02000232">
    <property type="protein sequence ID" value="OEF91288.1"/>
    <property type="molecule type" value="Genomic_DNA"/>
</dbReference>
<dbReference type="Proteomes" id="UP000094802">
    <property type="component" value="Unassembled WGS sequence"/>
</dbReference>
<gene>
    <name evidence="1" type="ORF">A142_22900</name>
</gene>
<reference evidence="1 2" key="1">
    <citation type="journal article" date="2012" name="Science">
        <title>Ecological populations of bacteria act as socially cohesive units of antibiotic production and resistance.</title>
        <authorList>
            <person name="Cordero O.X."/>
            <person name="Wildschutte H."/>
            <person name="Kirkup B."/>
            <person name="Proehl S."/>
            <person name="Ngo L."/>
            <person name="Hussain F."/>
            <person name="Le Roux F."/>
            <person name="Mincer T."/>
            <person name="Polz M.F."/>
        </authorList>
    </citation>
    <scope>NUCLEOTIDE SEQUENCE [LARGE SCALE GENOMIC DNA]</scope>
    <source>
        <strain evidence="1 2">12E03</strain>
    </source>
</reference>
<dbReference type="RefSeq" id="WP_019820699.1">
    <property type="nucleotide sequence ID" value="NZ_AJZD02000232.1"/>
</dbReference>
<evidence type="ECO:0000313" key="1">
    <source>
        <dbReference type="EMBL" id="OEF91288.1"/>
    </source>
</evidence>